<evidence type="ECO:0000256" key="2">
    <source>
        <dbReference type="SAM" id="Coils"/>
    </source>
</evidence>
<evidence type="ECO:0000313" key="5">
    <source>
        <dbReference type="Proteomes" id="UP000288216"/>
    </source>
</evidence>
<accession>A0A401NHD2</accession>
<evidence type="ECO:0000256" key="1">
    <source>
        <dbReference type="ARBA" id="ARBA00023054"/>
    </source>
</evidence>
<feature type="compositionally biased region" description="Basic and acidic residues" evidence="3">
    <location>
        <begin position="152"/>
        <end position="161"/>
    </location>
</feature>
<name>A0A401NHD2_SCYTO</name>
<feature type="compositionally biased region" description="Basic and acidic residues" evidence="3">
    <location>
        <begin position="184"/>
        <end position="195"/>
    </location>
</feature>
<feature type="compositionally biased region" description="Polar residues" evidence="3">
    <location>
        <begin position="32"/>
        <end position="44"/>
    </location>
</feature>
<gene>
    <name evidence="4" type="ORF">scyTo_0014139</name>
</gene>
<dbReference type="PANTHER" id="PTHR46292">
    <property type="entry name" value="COILED-COIL DOMAIN-CONTAINING PROTEIN 102A"/>
    <property type="match status" value="1"/>
</dbReference>
<dbReference type="Proteomes" id="UP000288216">
    <property type="component" value="Unassembled WGS sequence"/>
</dbReference>
<feature type="region of interest" description="Disordered" evidence="3">
    <location>
        <begin position="1"/>
        <end position="58"/>
    </location>
</feature>
<dbReference type="AlphaFoldDB" id="A0A401NHD2"/>
<comment type="caution">
    <text evidence="4">The sequence shown here is derived from an EMBL/GenBank/DDBJ whole genome shotgun (WGS) entry which is preliminary data.</text>
</comment>
<evidence type="ECO:0000313" key="4">
    <source>
        <dbReference type="EMBL" id="GCB60281.1"/>
    </source>
</evidence>
<proteinExistence type="predicted"/>
<feature type="coiled-coil region" evidence="2">
    <location>
        <begin position="277"/>
        <end position="311"/>
    </location>
</feature>
<dbReference type="PANTHER" id="PTHR46292:SF2">
    <property type="entry name" value="COILED-COIL DOMAIN-CONTAINING PROTEIN 102B"/>
    <property type="match status" value="1"/>
</dbReference>
<dbReference type="OrthoDB" id="5984396at2759"/>
<dbReference type="OMA" id="RSSHNGC"/>
<dbReference type="EMBL" id="BFAA01007479">
    <property type="protein sequence ID" value="GCB60281.1"/>
    <property type="molecule type" value="Genomic_DNA"/>
</dbReference>
<keyword evidence="5" id="KW-1185">Reference proteome</keyword>
<reference evidence="4 5" key="1">
    <citation type="journal article" date="2018" name="Nat. Ecol. Evol.">
        <title>Shark genomes provide insights into elasmobranch evolution and the origin of vertebrates.</title>
        <authorList>
            <person name="Hara Y"/>
            <person name="Yamaguchi K"/>
            <person name="Onimaru K"/>
            <person name="Kadota M"/>
            <person name="Koyanagi M"/>
            <person name="Keeley SD"/>
            <person name="Tatsumi K"/>
            <person name="Tanaka K"/>
            <person name="Motone F"/>
            <person name="Kageyama Y"/>
            <person name="Nozu R"/>
            <person name="Adachi N"/>
            <person name="Nishimura O"/>
            <person name="Nakagawa R"/>
            <person name="Tanegashima C"/>
            <person name="Kiyatake I"/>
            <person name="Matsumoto R"/>
            <person name="Murakumo K"/>
            <person name="Nishida K"/>
            <person name="Terakita A"/>
            <person name="Kuratani S"/>
            <person name="Sato K"/>
            <person name="Hyodo S Kuraku.S."/>
        </authorList>
    </citation>
    <scope>NUCLEOTIDE SEQUENCE [LARGE SCALE GENOMIC DNA]</scope>
</reference>
<sequence length="319" mass="36425">MSSNPIAKRGEGAQNPNVQQSPARELYGQFGQGNQSEGVLSADSSVHRFQAPSQSALPQQLSQHAGICSDWDSIEGLYHRELEEVRARAAQMEKTMRWWSDCTANWREKWSKVRAERNKAREEVRQMRQKLESVMKELAALKREKQELLNENEKVRREAKPTEGQSEASVVRPEEYELNALEQEPVKDVESKDDPPSPNQLTCSPKKGFDIIENMLRDKQRGGGRSLESSATLSLCNSAVCSERSKLLLEDTMQAFENDSMKSVALQFRLDESQKILQKEREDKATLGRQIEKLEADVSQWKVKYEDLSKSKQEILKQV</sequence>
<feature type="region of interest" description="Disordered" evidence="3">
    <location>
        <begin position="152"/>
        <end position="208"/>
    </location>
</feature>
<organism evidence="4 5">
    <name type="scientific">Scyliorhinus torazame</name>
    <name type="common">Cloudy catshark</name>
    <name type="synonym">Catulus torazame</name>
    <dbReference type="NCBI Taxonomy" id="75743"/>
    <lineage>
        <taxon>Eukaryota</taxon>
        <taxon>Metazoa</taxon>
        <taxon>Chordata</taxon>
        <taxon>Craniata</taxon>
        <taxon>Vertebrata</taxon>
        <taxon>Chondrichthyes</taxon>
        <taxon>Elasmobranchii</taxon>
        <taxon>Galeomorphii</taxon>
        <taxon>Galeoidea</taxon>
        <taxon>Carcharhiniformes</taxon>
        <taxon>Scyliorhinidae</taxon>
        <taxon>Scyliorhinus</taxon>
    </lineage>
</organism>
<evidence type="ECO:0000256" key="3">
    <source>
        <dbReference type="SAM" id="MobiDB-lite"/>
    </source>
</evidence>
<keyword evidence="1 2" id="KW-0175">Coiled coil</keyword>
<protein>
    <submittedName>
        <fullName evidence="4">Uncharacterized protein</fullName>
    </submittedName>
</protein>